<accession>A0A226I881</accession>
<evidence type="ECO:0000313" key="2">
    <source>
        <dbReference type="EMBL" id="OXB02229.1"/>
    </source>
</evidence>
<dbReference type="InterPro" id="IPR021326">
    <property type="entry name" value="DUF2931"/>
</dbReference>
<organism evidence="2 3">
    <name type="scientific">Flavobacterium oncorhynchi</name>
    <dbReference type="NCBI Taxonomy" id="728056"/>
    <lineage>
        <taxon>Bacteria</taxon>
        <taxon>Pseudomonadati</taxon>
        <taxon>Bacteroidota</taxon>
        <taxon>Flavobacteriia</taxon>
        <taxon>Flavobacteriales</taxon>
        <taxon>Flavobacteriaceae</taxon>
        <taxon>Flavobacterium</taxon>
    </lineage>
</organism>
<proteinExistence type="predicted"/>
<name>A0A226I881_9FLAO</name>
<keyword evidence="3" id="KW-1185">Reference proteome</keyword>
<dbReference type="Pfam" id="PF11153">
    <property type="entry name" value="DUF2931"/>
    <property type="match status" value="1"/>
</dbReference>
<gene>
    <name evidence="2" type="ORF">B0A75_04200</name>
</gene>
<protein>
    <recommendedName>
        <fullName evidence="4">DUF2931 domain-containing protein</fullName>
    </recommendedName>
</protein>
<comment type="caution">
    <text evidence="2">The sequence shown here is derived from an EMBL/GenBank/DDBJ whole genome shotgun (WGS) entry which is preliminary data.</text>
</comment>
<dbReference type="EMBL" id="MUHA01000005">
    <property type="protein sequence ID" value="OXB02229.1"/>
    <property type="molecule type" value="Genomic_DNA"/>
</dbReference>
<evidence type="ECO:0000313" key="3">
    <source>
        <dbReference type="Proteomes" id="UP000198336"/>
    </source>
</evidence>
<keyword evidence="1" id="KW-1133">Transmembrane helix</keyword>
<feature type="transmembrane region" description="Helical" evidence="1">
    <location>
        <begin position="16"/>
        <end position="39"/>
    </location>
</feature>
<keyword evidence="1" id="KW-0472">Membrane</keyword>
<dbReference type="Proteomes" id="UP000198336">
    <property type="component" value="Unassembled WGS sequence"/>
</dbReference>
<reference evidence="2 3" key="1">
    <citation type="submission" date="2016-11" db="EMBL/GenBank/DDBJ databases">
        <title>Whole genomes of Flavobacteriaceae.</title>
        <authorList>
            <person name="Stine C."/>
            <person name="Li C."/>
            <person name="Tadesse D."/>
        </authorList>
    </citation>
    <scope>NUCLEOTIDE SEQUENCE [LARGE SCALE GENOMIC DNA]</scope>
    <source>
        <strain evidence="2 3">CCUG 59446</strain>
    </source>
</reference>
<evidence type="ECO:0008006" key="4">
    <source>
        <dbReference type="Google" id="ProtNLM"/>
    </source>
</evidence>
<sequence>MIKQQSVVRKNNIKKYNILLCFIIILVITVVTITMSSYIEKKYEWAADICAPREYPVEVYTGAAGGYFFSQMGGFSNSGWGGLGSIDYIKAPVPDRLDMTWLSYVDNKFYKGDWKLPTEKIKELFDEGFPARPGLENVKEPYDYINIGLGPKGMVVVWVAGAGSQVEVARFQAHETVVDPKLIIESEMYMFRKGYSQHRLENNFVISEDVREQIKQYGCPQSEAYEAYREKYLWKPKVILPEGCKITSMYVKMCNGEKEDPYDKPIDMKYRAIPYAFQIYWSITSGKKERRFVSRIAFTNDKEYWAKYLKPMGQDEIPVDFDKNEIRMLYKEHLDKNKSAEMVIKIDPTKQEDDKWVVDFYVEQEGKKYNLNQNCQDSGKLN</sequence>
<dbReference type="AlphaFoldDB" id="A0A226I881"/>
<keyword evidence="1" id="KW-0812">Transmembrane</keyword>
<evidence type="ECO:0000256" key="1">
    <source>
        <dbReference type="SAM" id="Phobius"/>
    </source>
</evidence>